<protein>
    <recommendedName>
        <fullName evidence="2">CRK SH3-binding GNRP</fullName>
    </recommendedName>
</protein>
<reference evidence="7" key="3">
    <citation type="submission" date="2025-09" db="UniProtKB">
        <authorList>
            <consortium name="Ensembl"/>
        </authorList>
    </citation>
    <scope>IDENTIFICATION</scope>
</reference>
<dbReference type="InterPro" id="IPR019804">
    <property type="entry name" value="Ras_G-nucl-exch_fac_CS"/>
</dbReference>
<evidence type="ECO:0000313" key="7">
    <source>
        <dbReference type="Ensembl" id="ENSRBIP00000023257.1"/>
    </source>
</evidence>
<gene>
    <name evidence="7" type="primary">RAPGEF1</name>
</gene>
<dbReference type="Ensembl" id="ENSRBIT00000047150.1">
    <property type="protein sequence ID" value="ENSRBIP00000023257.1"/>
    <property type="gene ID" value="ENSRBIG00000035534.1"/>
</dbReference>
<feature type="region of interest" description="Disordered" evidence="4">
    <location>
        <begin position="429"/>
        <end position="510"/>
    </location>
</feature>
<evidence type="ECO:0000256" key="1">
    <source>
        <dbReference type="ARBA" id="ARBA00022658"/>
    </source>
</evidence>
<dbReference type="PROSITE" id="PS50212">
    <property type="entry name" value="RASGEF_NTER"/>
    <property type="match status" value="1"/>
</dbReference>
<dbReference type="InterPro" id="IPR036964">
    <property type="entry name" value="RASGEF_cat_dom_sf"/>
</dbReference>
<evidence type="ECO:0000256" key="4">
    <source>
        <dbReference type="SAM" id="MobiDB-lite"/>
    </source>
</evidence>
<proteinExistence type="predicted"/>
<evidence type="ECO:0000259" key="5">
    <source>
        <dbReference type="PROSITE" id="PS50009"/>
    </source>
</evidence>
<dbReference type="InterPro" id="IPR023578">
    <property type="entry name" value="Ras_GEF_dom_sf"/>
</dbReference>
<feature type="compositionally biased region" description="Low complexity" evidence="4">
    <location>
        <begin position="231"/>
        <end position="242"/>
    </location>
</feature>
<dbReference type="SUPFAM" id="SSF48366">
    <property type="entry name" value="Ras GEF"/>
    <property type="match status" value="1"/>
</dbReference>
<feature type="domain" description="N-terminal Ras-GEF" evidence="6">
    <location>
        <begin position="708"/>
        <end position="824"/>
    </location>
</feature>
<feature type="compositionally biased region" description="Basic and acidic residues" evidence="4">
    <location>
        <begin position="658"/>
        <end position="669"/>
    </location>
</feature>
<feature type="compositionally biased region" description="Acidic residues" evidence="4">
    <location>
        <begin position="678"/>
        <end position="687"/>
    </location>
</feature>
<organism evidence="7 8">
    <name type="scientific">Rhinopithecus bieti</name>
    <name type="common">Black snub-nosed monkey</name>
    <name type="synonym">Pygathrix bieti</name>
    <dbReference type="NCBI Taxonomy" id="61621"/>
    <lineage>
        <taxon>Eukaryota</taxon>
        <taxon>Metazoa</taxon>
        <taxon>Chordata</taxon>
        <taxon>Craniata</taxon>
        <taxon>Vertebrata</taxon>
        <taxon>Euteleostomi</taxon>
        <taxon>Mammalia</taxon>
        <taxon>Eutheria</taxon>
        <taxon>Euarchontoglires</taxon>
        <taxon>Primates</taxon>
        <taxon>Haplorrhini</taxon>
        <taxon>Catarrhini</taxon>
        <taxon>Cercopithecidae</taxon>
        <taxon>Colobinae</taxon>
        <taxon>Rhinopithecus</taxon>
    </lineage>
</organism>
<feature type="region of interest" description="Disordered" evidence="4">
    <location>
        <begin position="1"/>
        <end position="25"/>
    </location>
</feature>
<dbReference type="FunFam" id="1.10.840.10:FF:000009">
    <property type="entry name" value="rap guanine nucleotide exchange factor 1"/>
    <property type="match status" value="1"/>
</dbReference>
<dbReference type="SMART" id="SM00147">
    <property type="entry name" value="RasGEF"/>
    <property type="match status" value="1"/>
</dbReference>
<dbReference type="PROSITE" id="PS00720">
    <property type="entry name" value="RASGEF"/>
    <property type="match status" value="1"/>
</dbReference>
<keyword evidence="1 3" id="KW-0344">Guanine-nucleotide releasing factor</keyword>
<dbReference type="PANTHER" id="PTHR23113">
    <property type="entry name" value="GUANINE NUCLEOTIDE EXCHANGE FACTOR"/>
    <property type="match status" value="1"/>
</dbReference>
<dbReference type="CDD" id="cd06224">
    <property type="entry name" value="REM"/>
    <property type="match status" value="1"/>
</dbReference>
<dbReference type="Proteomes" id="UP000233180">
    <property type="component" value="Unassembled WGS sequence"/>
</dbReference>
<reference evidence="7 8" key="1">
    <citation type="submission" date="2016-06" db="EMBL/GenBank/DDBJ databases">
        <title>Genome of Rhinopithecus bieti.</title>
        <authorList>
            <person name="Wu"/>
            <person name="C.-I. and Zhang"/>
            <person name="Y."/>
        </authorList>
    </citation>
    <scope>NUCLEOTIDE SEQUENCE</scope>
</reference>
<feature type="region of interest" description="Disordered" evidence="4">
    <location>
        <begin position="354"/>
        <end position="394"/>
    </location>
</feature>
<evidence type="ECO:0000256" key="3">
    <source>
        <dbReference type="PROSITE-ProRule" id="PRU00168"/>
    </source>
</evidence>
<dbReference type="PROSITE" id="PS50009">
    <property type="entry name" value="RASGEF_CAT"/>
    <property type="match status" value="1"/>
</dbReference>
<feature type="compositionally biased region" description="Basic and acidic residues" evidence="4">
    <location>
        <begin position="376"/>
        <end position="389"/>
    </location>
</feature>
<sequence>MGNAIEKQKPLKRSHLYPWKQDSQRSHLSSFTMKLMDKFHSPKIKRTPSKKGKPAEVSVKIPEKPVNKEATDRFLPEGYPLPLDLEQQAVEFMSTSAVASRSQRQKNLSWLEEKEKEVVSALRYFKTIVDKMAIDKKVLEMLPGSASKVLEAILPLVQNDPRIQHSSALSSCYSRVYQSLANLIRWSDQVMLEGVNSEDKEMVTTVKGVIKAVLDGVKELVRLTVEKQGRPSPTSPVKPSSPAGKPDGPAELPLTDCEVEILNKTTGMSQSTELLPDATDEEVAPPKPPLPGIRVVDNSPPPALPPKKRQSAPSPTRVAVVAPMSRATSGSSLPVGINRQDFDVDCYAQRRLSGGSHSYGGESPRLSPCSSIGKLSKSDEQLSSLDRDSGQCSRNTSCETLDHYDPDYEFLQQDLSNADQIPQQTAWNLSPLPESLGESGSPFVGHPFQLPLGSHPQPDGPLAPGQQTDTPPALPEKKRRSAASQTADSSGCRVSYERHPSQYDNVSGEDLQSTAPIQSVPYAPFAAILPFQHGGSSAPVEFVGDFTAPESTGDPEKPPPLPEKKNKHMLAYMQLLEDYSEPQPSMFYQTPQNEHIYQQKNKLLMEVYGFSDSFSGVDSVQELAPPPALPPKQRQLEPPAGKDGHPRDPSAVSSVPGKDSRDSSERAPKSPDALESAQSEEEVDELSLIDHNEIMSRLTLKQEVRTSQAGVLQPGPTEKRDLVISRTTPGDLVLYCEAFLTTYRTFISPEELIKKLQYRYPFLPDPRPLKNTFFVLVRVVDELCLVELTEEILKLLMELVFRLVCNGELSLARVLRKNILDKVDQKKLLRCATSGQPLAARGVAARPGTLHDFHSHEIAEQLTLLDAELFYKIEIPEVLLWAKEQNEEKSPNLTQFTEHFNNMSYWVRSIIMLQEKAQDRERLLLKFIKIMKHLRKLNNFNSYLAILSALDSAPIRRLEWQKQTSEGLAEYCTLIDSSSSFRAYRAALSEVEPPCIPYLGLILQDLTFVHLGNPDYIDGKVNFSKRWQQFNILDSMRCFQQAHYDIRRNDDIINFFNDFSDHLAEEALWELSLKIKPRNITRRKTDREEKT</sequence>
<dbReference type="GeneTree" id="ENSGT00940000156235"/>
<dbReference type="InterPro" id="IPR008937">
    <property type="entry name" value="Ras-like_GEF"/>
</dbReference>
<dbReference type="GO" id="GO:0005886">
    <property type="term" value="C:plasma membrane"/>
    <property type="evidence" value="ECO:0007669"/>
    <property type="project" value="TreeGrafter"/>
</dbReference>
<feature type="region of interest" description="Disordered" evidence="4">
    <location>
        <begin position="272"/>
        <end position="317"/>
    </location>
</feature>
<evidence type="ECO:0000313" key="8">
    <source>
        <dbReference type="Proteomes" id="UP000233180"/>
    </source>
</evidence>
<dbReference type="CDD" id="cd00155">
    <property type="entry name" value="RasGEF"/>
    <property type="match status" value="1"/>
</dbReference>
<dbReference type="SMART" id="SM00229">
    <property type="entry name" value="RasGEFN"/>
    <property type="match status" value="1"/>
</dbReference>
<name>A0A2K6LID4_RHIBE</name>
<feature type="region of interest" description="Disordered" evidence="4">
    <location>
        <begin position="226"/>
        <end position="253"/>
    </location>
</feature>
<feature type="domain" description="Ras-GEF" evidence="5">
    <location>
        <begin position="854"/>
        <end position="1078"/>
    </location>
</feature>
<dbReference type="AlphaFoldDB" id="A0A2K6LID4"/>
<dbReference type="GO" id="GO:0007265">
    <property type="term" value="P:Ras protein signal transduction"/>
    <property type="evidence" value="ECO:0007669"/>
    <property type="project" value="TreeGrafter"/>
</dbReference>
<dbReference type="Gene3D" id="1.10.840.10">
    <property type="entry name" value="Ras guanine-nucleotide exchange factors catalytic domain"/>
    <property type="match status" value="1"/>
</dbReference>
<keyword evidence="8" id="KW-1185">Reference proteome</keyword>
<accession>A0A2K6LID4</accession>
<dbReference type="PANTHER" id="PTHR23113:SF224">
    <property type="entry name" value="RAP GUANINE NUCLEOTIDE EXCHANGE FACTOR 1"/>
    <property type="match status" value="1"/>
</dbReference>
<evidence type="ECO:0000256" key="2">
    <source>
        <dbReference type="ARBA" id="ARBA00083313"/>
    </source>
</evidence>
<dbReference type="Gene3D" id="1.20.870.10">
    <property type="entry name" value="Son of sevenless (SoS) protein Chain: S domain 1"/>
    <property type="match status" value="1"/>
</dbReference>
<evidence type="ECO:0000259" key="6">
    <source>
        <dbReference type="PROSITE" id="PS50212"/>
    </source>
</evidence>
<feature type="region of interest" description="Disordered" evidence="4">
    <location>
        <begin position="618"/>
        <end position="688"/>
    </location>
</feature>
<reference evidence="7" key="2">
    <citation type="submission" date="2025-08" db="UniProtKB">
        <authorList>
            <consortium name="Ensembl"/>
        </authorList>
    </citation>
    <scope>IDENTIFICATION</scope>
</reference>
<dbReference type="Pfam" id="PF00617">
    <property type="entry name" value="RasGEF"/>
    <property type="match status" value="1"/>
</dbReference>
<dbReference type="InterPro" id="IPR000651">
    <property type="entry name" value="Ras-like_Gua-exchang_fac_N"/>
</dbReference>
<dbReference type="InterPro" id="IPR001895">
    <property type="entry name" value="RASGEF_cat_dom"/>
</dbReference>
<dbReference type="GO" id="GO:0005085">
    <property type="term" value="F:guanyl-nucleotide exchange factor activity"/>
    <property type="evidence" value="ECO:0007669"/>
    <property type="project" value="UniProtKB-KW"/>
</dbReference>